<accession>A0A937XG02</accession>
<dbReference type="Pfam" id="PF17164">
    <property type="entry name" value="DUF5122"/>
    <property type="match status" value="1"/>
</dbReference>
<comment type="caution">
    <text evidence="1">The sequence shown here is derived from an EMBL/GenBank/DDBJ whole genome shotgun (WGS) entry which is preliminary data.</text>
</comment>
<dbReference type="Proteomes" id="UP000779900">
    <property type="component" value="Unassembled WGS sequence"/>
</dbReference>
<name>A0A937XG02_UNCW3</name>
<sequence length="477" mass="49668">MARRPRRTIDCTCRRKEMKETVFAFGLAAALFAGCLASVASAQSSWWKTYGDSLSDIGNAVLQTAEGGYVIGGSTASFGAGVTDVYLVKTNATGEEVWAEVWGDSMPDGGNSVCQIADSGYVVAGYTGSYGAGGHDVWLIRTDAEGDTVWTRTYGGGNGEQGNSVAPTADGGYIVTGYTWSFGAGVADVYLIKTNAAGDTDWTRTYGGTSGDEGLSVQQTVDGGYIVAGVTHSIGAGIADVYLIKTNAAGDTDWTRTYGGTSNDEGHSVRQTADSGYIIAGYTSSFGAGSQDLYLIKTNASGDTVWTRTFGGNLRDWGNSVQPMAGGGYVIAGVTRSFGAGGQDLYLIRTDASGDTVWTRTFGGTGNDAGNSVQSTGDGGWVIAGSTTSFGAGNSDVYLIKTDADGFVGLAEKSLQPQVRSRRFEPTVVGSLPRGAIAFDAMGRRVLHPIPGIYFVREEPQASGHGPQAARRVAVKR</sequence>
<dbReference type="AlphaFoldDB" id="A0A937XG02"/>
<evidence type="ECO:0008006" key="3">
    <source>
        <dbReference type="Google" id="ProtNLM"/>
    </source>
</evidence>
<dbReference type="PANTHER" id="PTHR42754">
    <property type="entry name" value="ENDOGLUCANASE"/>
    <property type="match status" value="1"/>
</dbReference>
<reference evidence="1" key="1">
    <citation type="submission" date="2019-03" db="EMBL/GenBank/DDBJ databases">
        <title>Lake Tanganyika Metagenome-Assembled Genomes (MAGs).</title>
        <authorList>
            <person name="Tran P."/>
        </authorList>
    </citation>
    <scope>NUCLEOTIDE SEQUENCE</scope>
    <source>
        <strain evidence="1">K_DeepCast_150m_m2_040</strain>
    </source>
</reference>
<dbReference type="PROSITE" id="PS51257">
    <property type="entry name" value="PROKAR_LIPOPROTEIN"/>
    <property type="match status" value="1"/>
</dbReference>
<dbReference type="PANTHER" id="PTHR42754:SF1">
    <property type="entry name" value="LIPOPROTEIN"/>
    <property type="match status" value="1"/>
</dbReference>
<dbReference type="EMBL" id="VGIR01000009">
    <property type="protein sequence ID" value="MBM3330729.1"/>
    <property type="molecule type" value="Genomic_DNA"/>
</dbReference>
<proteinExistence type="predicted"/>
<gene>
    <name evidence="1" type="ORF">FJY68_02615</name>
</gene>
<dbReference type="InterPro" id="IPR013431">
    <property type="entry name" value="Delta_60_rpt"/>
</dbReference>
<evidence type="ECO:0000313" key="1">
    <source>
        <dbReference type="EMBL" id="MBM3330729.1"/>
    </source>
</evidence>
<evidence type="ECO:0000313" key="2">
    <source>
        <dbReference type="Proteomes" id="UP000779900"/>
    </source>
</evidence>
<protein>
    <recommendedName>
        <fullName evidence="3">Bulb-type lectin domain-containing protein</fullName>
    </recommendedName>
</protein>
<organism evidence="1 2">
    <name type="scientific">candidate division WOR-3 bacterium</name>
    <dbReference type="NCBI Taxonomy" id="2052148"/>
    <lineage>
        <taxon>Bacteria</taxon>
        <taxon>Bacteria division WOR-3</taxon>
    </lineage>
</organism>